<dbReference type="EMBL" id="CAJVQA010004721">
    <property type="protein sequence ID" value="CAG8605045.1"/>
    <property type="molecule type" value="Genomic_DNA"/>
</dbReference>
<evidence type="ECO:0000256" key="1">
    <source>
        <dbReference type="SAM" id="MobiDB-lite"/>
    </source>
</evidence>
<proteinExistence type="predicted"/>
<dbReference type="GO" id="GO:0033063">
    <property type="term" value="C:Rad51B-Rad51C-Rad51D-XRCC2 complex"/>
    <property type="evidence" value="ECO:0007669"/>
    <property type="project" value="InterPro"/>
</dbReference>
<dbReference type="Proteomes" id="UP000789759">
    <property type="component" value="Unassembled WGS sequence"/>
</dbReference>
<name>A0A9N9CJ16_9GLOM</name>
<dbReference type="GO" id="GO:0000400">
    <property type="term" value="F:four-way junction DNA binding"/>
    <property type="evidence" value="ECO:0007669"/>
    <property type="project" value="TreeGrafter"/>
</dbReference>
<gene>
    <name evidence="2" type="ORF">CPELLU_LOCUS7178</name>
</gene>
<feature type="region of interest" description="Disordered" evidence="1">
    <location>
        <begin position="1"/>
        <end position="25"/>
    </location>
</feature>
<dbReference type="InterPro" id="IPR030547">
    <property type="entry name" value="XRCC2"/>
</dbReference>
<accession>A0A9N9CJ16</accession>
<comment type="caution">
    <text evidence="2">The sequence shown here is derived from an EMBL/GenBank/DDBJ whole genome shotgun (WGS) entry which is preliminary data.</text>
</comment>
<dbReference type="GO" id="GO:0042148">
    <property type="term" value="P:DNA strand invasion"/>
    <property type="evidence" value="ECO:0007669"/>
    <property type="project" value="TreeGrafter"/>
</dbReference>
<dbReference type="GO" id="GO:0005657">
    <property type="term" value="C:replication fork"/>
    <property type="evidence" value="ECO:0007669"/>
    <property type="project" value="InterPro"/>
</dbReference>
<organism evidence="2 3">
    <name type="scientific">Cetraspora pellucida</name>
    <dbReference type="NCBI Taxonomy" id="1433469"/>
    <lineage>
        <taxon>Eukaryota</taxon>
        <taxon>Fungi</taxon>
        <taxon>Fungi incertae sedis</taxon>
        <taxon>Mucoromycota</taxon>
        <taxon>Glomeromycotina</taxon>
        <taxon>Glomeromycetes</taxon>
        <taxon>Diversisporales</taxon>
        <taxon>Gigasporaceae</taxon>
        <taxon>Cetraspora</taxon>
    </lineage>
</organism>
<keyword evidence="3" id="KW-1185">Reference proteome</keyword>
<dbReference type="GO" id="GO:0005815">
    <property type="term" value="C:microtubule organizing center"/>
    <property type="evidence" value="ECO:0007669"/>
    <property type="project" value="TreeGrafter"/>
</dbReference>
<dbReference type="OrthoDB" id="420422at2759"/>
<dbReference type="PANTHER" id="PTHR46644:SF2">
    <property type="entry name" value="DNA REPAIR PROTEIN XRCC2"/>
    <property type="match status" value="1"/>
</dbReference>
<evidence type="ECO:0000313" key="3">
    <source>
        <dbReference type="Proteomes" id="UP000789759"/>
    </source>
</evidence>
<dbReference type="GO" id="GO:0000724">
    <property type="term" value="P:double-strand break repair via homologous recombination"/>
    <property type="evidence" value="ECO:0007669"/>
    <property type="project" value="InterPro"/>
</dbReference>
<dbReference type="CDD" id="cd19490">
    <property type="entry name" value="XRCC2"/>
    <property type="match status" value="1"/>
</dbReference>
<sequence>MQTSSSNAFRPEFRPKNAESCDFNPGSGSVQKTLDNILFYVQIEMSISENKSHTSTQVERLNISFLDDAIVKARKYRDTTLHSTTTIRSSAPNSQIQDSIQRGDVIEFYGPASGGKTTILYHIALTTILPPSWNRIYGENLDSHDIIDVNATIELSGRGKGVIFFDLDGKFDIQRLYSMMIYHLHKQVEITLKEDINLIPSESEIGSIAKNALKRIHVFKPNLSESFYATLLDLPKYMRELQQNENYEFSFLMIDQINVFYWEDKDYDEVGIIANDTWKNNNIHYYIKALKQIIELTGVTVITTNWAITPPEAIDRIPLNLCYPVVAHAAWQSFVKYRFVVDRQSVPQYDVCPEEAHNLKVNFLSRSLFYGRLTTPNNNPSDVDVFQFGIDEGGIVFK</sequence>
<reference evidence="2" key="1">
    <citation type="submission" date="2021-06" db="EMBL/GenBank/DDBJ databases">
        <authorList>
            <person name="Kallberg Y."/>
            <person name="Tangrot J."/>
            <person name="Rosling A."/>
        </authorList>
    </citation>
    <scope>NUCLEOTIDE SEQUENCE</scope>
    <source>
        <strain evidence="2">FL966</strain>
    </source>
</reference>
<dbReference type="AlphaFoldDB" id="A0A9N9CJ16"/>
<evidence type="ECO:0000313" key="2">
    <source>
        <dbReference type="EMBL" id="CAG8605045.1"/>
    </source>
</evidence>
<dbReference type="PANTHER" id="PTHR46644">
    <property type="entry name" value="DNA REPAIR PROTEIN XRCC2"/>
    <property type="match status" value="1"/>
</dbReference>
<dbReference type="Gene3D" id="3.40.50.300">
    <property type="entry name" value="P-loop containing nucleotide triphosphate hydrolases"/>
    <property type="match status" value="1"/>
</dbReference>
<dbReference type="InterPro" id="IPR027417">
    <property type="entry name" value="P-loop_NTPase"/>
</dbReference>
<protein>
    <submittedName>
        <fullName evidence="2">8938_t:CDS:1</fullName>
    </submittedName>
</protein>
<dbReference type="SUPFAM" id="SSF52540">
    <property type="entry name" value="P-loop containing nucleoside triphosphate hydrolases"/>
    <property type="match status" value="1"/>
</dbReference>